<organism evidence="2 3">
    <name type="scientific">Adhaeretor mobilis</name>
    <dbReference type="NCBI Taxonomy" id="1930276"/>
    <lineage>
        <taxon>Bacteria</taxon>
        <taxon>Pseudomonadati</taxon>
        <taxon>Planctomycetota</taxon>
        <taxon>Planctomycetia</taxon>
        <taxon>Pirellulales</taxon>
        <taxon>Lacipirellulaceae</taxon>
        <taxon>Adhaeretor</taxon>
    </lineage>
</organism>
<name>A0A517N0N9_9BACT</name>
<dbReference type="InterPro" id="IPR003593">
    <property type="entry name" value="AAA+_ATPase"/>
</dbReference>
<keyword evidence="3" id="KW-1185">Reference proteome</keyword>
<evidence type="ECO:0000313" key="3">
    <source>
        <dbReference type="Proteomes" id="UP000319852"/>
    </source>
</evidence>
<dbReference type="GO" id="GO:0016887">
    <property type="term" value="F:ATP hydrolysis activity"/>
    <property type="evidence" value="ECO:0007669"/>
    <property type="project" value="InterPro"/>
</dbReference>
<proteinExistence type="predicted"/>
<gene>
    <name evidence="2" type="ORF">HG15A2_40370</name>
</gene>
<dbReference type="PANTHER" id="PTHR35894:SF1">
    <property type="entry name" value="PHOSPHORIBULOKINASE _ URIDINE KINASE FAMILY"/>
    <property type="match status" value="1"/>
</dbReference>
<dbReference type="PANTHER" id="PTHR35894">
    <property type="entry name" value="GENERAL SECRETION PATHWAY PROTEIN A-RELATED"/>
    <property type="match status" value="1"/>
</dbReference>
<protein>
    <submittedName>
        <fullName evidence="2">ATPase family associated with various cellular activities (AAA)</fullName>
    </submittedName>
</protein>
<feature type="domain" description="AAA+ ATPase" evidence="1">
    <location>
        <begin position="42"/>
        <end position="191"/>
    </location>
</feature>
<dbReference type="Gene3D" id="3.40.50.300">
    <property type="entry name" value="P-loop containing nucleotide triphosphate hydrolases"/>
    <property type="match status" value="1"/>
</dbReference>
<dbReference type="InterPro" id="IPR027417">
    <property type="entry name" value="P-loop_NTPase"/>
</dbReference>
<accession>A0A517N0N9</accession>
<dbReference type="EMBL" id="CP036263">
    <property type="protein sequence ID" value="QDT00697.1"/>
    <property type="molecule type" value="Genomic_DNA"/>
</dbReference>
<evidence type="ECO:0000259" key="1">
    <source>
        <dbReference type="SMART" id="SM00382"/>
    </source>
</evidence>
<dbReference type="AlphaFoldDB" id="A0A517N0N9"/>
<evidence type="ECO:0000313" key="2">
    <source>
        <dbReference type="EMBL" id="QDT00697.1"/>
    </source>
</evidence>
<dbReference type="Pfam" id="PF13401">
    <property type="entry name" value="AAA_22"/>
    <property type="match status" value="1"/>
</dbReference>
<dbReference type="Proteomes" id="UP000319852">
    <property type="component" value="Chromosome"/>
</dbReference>
<dbReference type="KEGG" id="amob:HG15A2_40370"/>
<dbReference type="InterPro" id="IPR052026">
    <property type="entry name" value="ExeA_AAA_ATPase_DNA-bind"/>
</dbReference>
<dbReference type="RefSeq" id="WP_145062361.1">
    <property type="nucleotide sequence ID" value="NZ_CP036263.1"/>
</dbReference>
<sequence length="275" mass="30440">MYQDYWQLAAKPFEPRCDEGFFFSCASHQAVLHKLRYALESRRAAALLAGPTGVGKTQLIAELRRQAGEAYRPFVEVVFPQMTERDLLVYLAEQLGAPPASDPRYTVEESLRRLNYVLNTNAQQERHAVVVIDEAHLLEDTGLLEPLRLLLNLNDAGQPLFTLLLVGQPALLPAIARFGALEERLDAKATLEPLDSEETCQYIEQRLQAAGASREIFAVDALLAAHQLTGGVPRRINRLCDLALLVGFANERPTIDAETLQAVRDELVGTTPLAA</sequence>
<reference evidence="2 3" key="1">
    <citation type="submission" date="2019-02" db="EMBL/GenBank/DDBJ databases">
        <title>Deep-cultivation of Planctomycetes and their phenomic and genomic characterization uncovers novel biology.</title>
        <authorList>
            <person name="Wiegand S."/>
            <person name="Jogler M."/>
            <person name="Boedeker C."/>
            <person name="Pinto D."/>
            <person name="Vollmers J."/>
            <person name="Rivas-Marin E."/>
            <person name="Kohn T."/>
            <person name="Peeters S.H."/>
            <person name="Heuer A."/>
            <person name="Rast P."/>
            <person name="Oberbeckmann S."/>
            <person name="Bunk B."/>
            <person name="Jeske O."/>
            <person name="Meyerdierks A."/>
            <person name="Storesund J.E."/>
            <person name="Kallscheuer N."/>
            <person name="Luecker S."/>
            <person name="Lage O.M."/>
            <person name="Pohl T."/>
            <person name="Merkel B.J."/>
            <person name="Hornburger P."/>
            <person name="Mueller R.-W."/>
            <person name="Bruemmer F."/>
            <person name="Labrenz M."/>
            <person name="Spormann A.M."/>
            <person name="Op den Camp H."/>
            <person name="Overmann J."/>
            <person name="Amann R."/>
            <person name="Jetten M.S.M."/>
            <person name="Mascher T."/>
            <person name="Medema M.H."/>
            <person name="Devos D.P."/>
            <person name="Kaster A.-K."/>
            <person name="Ovreas L."/>
            <person name="Rohde M."/>
            <person name="Galperin M.Y."/>
            <person name="Jogler C."/>
        </authorList>
    </citation>
    <scope>NUCLEOTIDE SEQUENCE [LARGE SCALE GENOMIC DNA]</scope>
    <source>
        <strain evidence="2 3">HG15A2</strain>
    </source>
</reference>
<dbReference type="SMART" id="SM00382">
    <property type="entry name" value="AAA"/>
    <property type="match status" value="1"/>
</dbReference>
<dbReference type="CDD" id="cd00009">
    <property type="entry name" value="AAA"/>
    <property type="match status" value="1"/>
</dbReference>
<dbReference type="InterPro" id="IPR049945">
    <property type="entry name" value="AAA_22"/>
</dbReference>
<dbReference type="OrthoDB" id="9783370at2"/>
<dbReference type="SUPFAM" id="SSF52540">
    <property type="entry name" value="P-loop containing nucleoside triphosphate hydrolases"/>
    <property type="match status" value="1"/>
</dbReference>